<evidence type="ECO:0000256" key="1">
    <source>
        <dbReference type="SAM" id="SignalP"/>
    </source>
</evidence>
<comment type="caution">
    <text evidence="2">The sequence shown here is derived from an EMBL/GenBank/DDBJ whole genome shotgun (WGS) entry which is preliminary data.</text>
</comment>
<dbReference type="Pfam" id="PF06291">
    <property type="entry name" value="Lambda_Bor"/>
    <property type="match status" value="1"/>
</dbReference>
<accession>A0A2P8HUJ7</accession>
<dbReference type="RefSeq" id="WP_146151231.1">
    <property type="nucleotide sequence ID" value="NZ_PYAW01000001.1"/>
</dbReference>
<reference evidence="2 3" key="1">
    <citation type="submission" date="2018-03" db="EMBL/GenBank/DDBJ databases">
        <title>Genomic Encyclopedia of Archaeal and Bacterial Type Strains, Phase II (KMG-II): from individual species to whole genera.</title>
        <authorList>
            <person name="Goeker M."/>
        </authorList>
    </citation>
    <scope>NUCLEOTIDE SEQUENCE [LARGE SCALE GENOMIC DNA]</scope>
    <source>
        <strain evidence="2 3">DSM 24859</strain>
    </source>
</reference>
<proteinExistence type="predicted"/>
<sequence length="116" mass="12587">MCSPSFRRPGMHGLLLACILCTSSCYSYRIATHAQPATDAAPVNRVRAYSLFWGLLNKPQVISTPVCDSLGVNGVAEVRVKTNFGNTVLTFCTLGIYCPVTIEWKCAKPCAQVDSL</sequence>
<keyword evidence="1" id="KW-0732">Signal</keyword>
<dbReference type="EMBL" id="PYAW01000001">
    <property type="protein sequence ID" value="PSL49888.1"/>
    <property type="molecule type" value="Genomic_DNA"/>
</dbReference>
<dbReference type="AlphaFoldDB" id="A0A2P8HUJ7"/>
<protein>
    <submittedName>
        <fullName evidence="2">Bor protein</fullName>
    </submittedName>
</protein>
<name>A0A2P8HUJ7_CHINA</name>
<dbReference type="Proteomes" id="UP000240971">
    <property type="component" value="Unassembled WGS sequence"/>
</dbReference>
<feature type="chain" id="PRO_5015113862" evidence="1">
    <location>
        <begin position="28"/>
        <end position="116"/>
    </location>
</feature>
<dbReference type="OrthoDB" id="8566233at2"/>
<organism evidence="2 3">
    <name type="scientific">Chitinophaga niastensis</name>
    <dbReference type="NCBI Taxonomy" id="536980"/>
    <lineage>
        <taxon>Bacteria</taxon>
        <taxon>Pseudomonadati</taxon>
        <taxon>Bacteroidota</taxon>
        <taxon>Chitinophagia</taxon>
        <taxon>Chitinophagales</taxon>
        <taxon>Chitinophagaceae</taxon>
        <taxon>Chitinophaga</taxon>
    </lineage>
</organism>
<evidence type="ECO:0000313" key="2">
    <source>
        <dbReference type="EMBL" id="PSL49888.1"/>
    </source>
</evidence>
<dbReference type="InterPro" id="IPR010438">
    <property type="entry name" value="Lambda_Bor"/>
</dbReference>
<gene>
    <name evidence="2" type="ORF">CLV51_1011227</name>
</gene>
<feature type="signal peptide" evidence="1">
    <location>
        <begin position="1"/>
        <end position="27"/>
    </location>
</feature>
<evidence type="ECO:0000313" key="3">
    <source>
        <dbReference type="Proteomes" id="UP000240971"/>
    </source>
</evidence>
<keyword evidence="3" id="KW-1185">Reference proteome</keyword>